<feature type="signal peptide" evidence="4">
    <location>
        <begin position="1"/>
        <end position="27"/>
    </location>
</feature>
<keyword evidence="1 4" id="KW-0732">Signal</keyword>
<organism evidence="6 7">
    <name type="scientific">Ziziphus jujuba var. spinosa</name>
    <dbReference type="NCBI Taxonomy" id="714518"/>
    <lineage>
        <taxon>Eukaryota</taxon>
        <taxon>Viridiplantae</taxon>
        <taxon>Streptophyta</taxon>
        <taxon>Embryophyta</taxon>
        <taxon>Tracheophyta</taxon>
        <taxon>Spermatophyta</taxon>
        <taxon>Magnoliopsida</taxon>
        <taxon>eudicotyledons</taxon>
        <taxon>Gunneridae</taxon>
        <taxon>Pentapetalae</taxon>
        <taxon>rosids</taxon>
        <taxon>fabids</taxon>
        <taxon>Rosales</taxon>
        <taxon>Rhamnaceae</taxon>
        <taxon>Paliureae</taxon>
        <taxon>Ziziphus</taxon>
    </lineage>
</organism>
<feature type="domain" description="Bulb-type lectin" evidence="5">
    <location>
        <begin position="28"/>
        <end position="151"/>
    </location>
</feature>
<keyword evidence="3" id="KW-0325">Glycoprotein</keyword>
<evidence type="ECO:0000256" key="1">
    <source>
        <dbReference type="ARBA" id="ARBA00022729"/>
    </source>
</evidence>
<evidence type="ECO:0000259" key="5">
    <source>
        <dbReference type="PROSITE" id="PS50927"/>
    </source>
</evidence>
<comment type="caution">
    <text evidence="6">The sequence shown here is derived from an EMBL/GenBank/DDBJ whole genome shotgun (WGS) entry which is preliminary data.</text>
</comment>
<evidence type="ECO:0000256" key="4">
    <source>
        <dbReference type="SAM" id="SignalP"/>
    </source>
</evidence>
<feature type="chain" id="PRO_5036871085" description="Bulb-type lectin domain-containing protein" evidence="4">
    <location>
        <begin position="28"/>
        <end position="170"/>
    </location>
</feature>
<dbReference type="Pfam" id="PF01453">
    <property type="entry name" value="B_lectin"/>
    <property type="match status" value="1"/>
</dbReference>
<dbReference type="AlphaFoldDB" id="A0A978VIP2"/>
<dbReference type="InterPro" id="IPR036426">
    <property type="entry name" value="Bulb-type_lectin_dom_sf"/>
</dbReference>
<dbReference type="SUPFAM" id="SSF51110">
    <property type="entry name" value="alpha-D-mannose-specific plant lectins"/>
    <property type="match status" value="1"/>
</dbReference>
<protein>
    <recommendedName>
        <fullName evidence="5">Bulb-type lectin domain-containing protein</fullName>
    </recommendedName>
</protein>
<reference evidence="6" key="1">
    <citation type="journal article" date="2021" name="Front. Plant Sci.">
        <title>Chromosome-Scale Genome Assembly for Chinese Sour Jujube and Insights Into Its Genome Evolution and Domestication Signature.</title>
        <authorList>
            <person name="Shen L.-Y."/>
            <person name="Luo H."/>
            <person name="Wang X.-L."/>
            <person name="Wang X.-M."/>
            <person name="Qiu X.-J."/>
            <person name="Liu H."/>
            <person name="Zhou S.-S."/>
            <person name="Jia K.-H."/>
            <person name="Nie S."/>
            <person name="Bao Y.-T."/>
            <person name="Zhang R.-G."/>
            <person name="Yun Q.-Z."/>
            <person name="Chai Y.-H."/>
            <person name="Lu J.-Y."/>
            <person name="Li Y."/>
            <person name="Zhao S.-W."/>
            <person name="Mao J.-F."/>
            <person name="Jia S.-G."/>
            <person name="Mao Y.-M."/>
        </authorList>
    </citation>
    <scope>NUCLEOTIDE SEQUENCE</scope>
    <source>
        <strain evidence="6">AT0</strain>
        <tissue evidence="6">Leaf</tissue>
    </source>
</reference>
<proteinExistence type="predicted"/>
<dbReference type="EMBL" id="JAEACU010000004">
    <property type="protein sequence ID" value="KAH7532961.1"/>
    <property type="molecule type" value="Genomic_DNA"/>
</dbReference>
<dbReference type="PANTHER" id="PTHR32444:SF247">
    <property type="entry name" value="OS01G0958200 PROTEIN"/>
    <property type="match status" value="1"/>
</dbReference>
<gene>
    <name evidence="6" type="ORF">FEM48_Zijuj04G0078900</name>
</gene>
<sequence length="170" mass="19055">MDMKNNPRFMLAFLSLCLFLKAHICHGVDTISRNQTIMGDQTIVSSGGIFELGFHKPGNVSSNYYICMWYKMIPKRTIVWMANKEKPMLDRFSSVLRILSGNLVAFNESQIPIWSAIVASSSSSTVEAVLEDNGNLVLNKGLIILKKYYGKVLTIPLTHGYLMVDLDTTT</sequence>
<dbReference type="PANTHER" id="PTHR32444">
    <property type="entry name" value="BULB-TYPE LECTIN DOMAIN-CONTAINING PROTEIN"/>
    <property type="match status" value="1"/>
</dbReference>
<evidence type="ECO:0000313" key="6">
    <source>
        <dbReference type="EMBL" id="KAH7532961.1"/>
    </source>
</evidence>
<evidence type="ECO:0000256" key="2">
    <source>
        <dbReference type="ARBA" id="ARBA00023157"/>
    </source>
</evidence>
<dbReference type="InterPro" id="IPR001480">
    <property type="entry name" value="Bulb-type_lectin_dom"/>
</dbReference>
<dbReference type="SMART" id="SM00108">
    <property type="entry name" value="B_lectin"/>
    <property type="match status" value="1"/>
</dbReference>
<dbReference type="Proteomes" id="UP000813462">
    <property type="component" value="Unassembled WGS sequence"/>
</dbReference>
<evidence type="ECO:0000313" key="7">
    <source>
        <dbReference type="Proteomes" id="UP000813462"/>
    </source>
</evidence>
<accession>A0A978VIP2</accession>
<dbReference type="Gene3D" id="2.90.10.10">
    <property type="entry name" value="Bulb-type lectin domain"/>
    <property type="match status" value="1"/>
</dbReference>
<name>A0A978VIP2_ZIZJJ</name>
<dbReference type="PROSITE" id="PS50927">
    <property type="entry name" value="BULB_LECTIN"/>
    <property type="match status" value="1"/>
</dbReference>
<evidence type="ECO:0000256" key="3">
    <source>
        <dbReference type="ARBA" id="ARBA00023180"/>
    </source>
</evidence>
<keyword evidence="2" id="KW-1015">Disulfide bond</keyword>